<reference evidence="2" key="1">
    <citation type="submission" date="2022-11" db="UniProtKB">
        <authorList>
            <consortium name="WormBaseParasite"/>
        </authorList>
    </citation>
    <scope>IDENTIFICATION</scope>
</reference>
<dbReference type="GO" id="GO:0070129">
    <property type="term" value="P:regulation of mitochondrial translation"/>
    <property type="evidence" value="ECO:0007669"/>
    <property type="project" value="TreeGrafter"/>
</dbReference>
<dbReference type="GO" id="GO:0003730">
    <property type="term" value="F:mRNA 3'-UTR binding"/>
    <property type="evidence" value="ECO:0007669"/>
    <property type="project" value="TreeGrafter"/>
</dbReference>
<dbReference type="PANTHER" id="PTHR46669:SF1">
    <property type="entry name" value="LEUCINE-RICH PPR MOTIF-CONTAINING PROTEIN, MITOCHONDRIAL"/>
    <property type="match status" value="1"/>
</dbReference>
<dbReference type="Proteomes" id="UP000887577">
    <property type="component" value="Unplaced"/>
</dbReference>
<organism evidence="1 2">
    <name type="scientific">Panagrolaimus superbus</name>
    <dbReference type="NCBI Taxonomy" id="310955"/>
    <lineage>
        <taxon>Eukaryota</taxon>
        <taxon>Metazoa</taxon>
        <taxon>Ecdysozoa</taxon>
        <taxon>Nematoda</taxon>
        <taxon>Chromadorea</taxon>
        <taxon>Rhabditida</taxon>
        <taxon>Tylenchina</taxon>
        <taxon>Panagrolaimomorpha</taxon>
        <taxon>Panagrolaimoidea</taxon>
        <taxon>Panagrolaimidae</taxon>
        <taxon>Panagrolaimus</taxon>
    </lineage>
</organism>
<dbReference type="Gene3D" id="1.25.40.10">
    <property type="entry name" value="Tetratricopeptide repeat domain"/>
    <property type="match status" value="1"/>
</dbReference>
<dbReference type="PANTHER" id="PTHR46669">
    <property type="entry name" value="LEUCINE-RICH PPR MOTIF-CONTAINING PROTEIN, MITOCHONDRIAL"/>
    <property type="match status" value="1"/>
</dbReference>
<evidence type="ECO:0000313" key="2">
    <source>
        <dbReference type="WBParaSite" id="PSU_v2.g5374.t1"/>
    </source>
</evidence>
<accession>A0A914Z0G7</accession>
<evidence type="ECO:0000313" key="1">
    <source>
        <dbReference type="Proteomes" id="UP000887577"/>
    </source>
</evidence>
<sequence>MSGYRRCLSIRQLNTSSSLLNAVATNRTSTAPSLSPFVRSGRRVLSEDDRRRTTSHNRRTSAVNERFRQVQDERRNLIERHRDAIDSSEQKDVSSIVELIEFNSVTTKHQLQEILHHLNNNPSSFEALNDRQLSVLVQGGGVIAQGATCSFRQSYVKKLWKLLCEIKADLGILSYNARIQANIENEVEQNVVEVLEELNAAGVNADENTFSLLAKIFSLKGQTAGILNIIELLKEQNLPATQPLFESLVYSFAYNKEDEQVKTICQSLAPNPVINVPLLYVAAALAKARSTKDVNEVLKILVDIPTSVHFDRKQHLSKILEIIVALLENGVKDVVPKLRRYLYFDHARGTIPFSAFAESEVLRLFMNGNEAGALELFPILDLKNKRMLKEFFIDQLRQSLLKSPEEVVSLAEHLRNGNVFTRPLARAVEFAYDEKLPIFPFYQKFIESPEFKEFEDRSHLFYPLILNLCSQISALENHDPERQKLFTKLFDITSKSKLSYYISNKIQSTIVSEVTALVENMLHNNEFEKLRALLDDPLVNEKILVARVLPSIIRSLSRPANIPDSEIRTYAKVIASQFNENRFIGAQSVCYRIIHDLFKNKLIPEQRFSTLVRYLTEHSNVSLTKDEILPIISELRVGNHHARIELLKQLQSKPKALLRWLNSSYEVLEKEAAFLDNDSVKPGIKAQLCQIMLQKLIDDNSANNGKQILEVLKKFDSIQQDKNKWQHSVNHFVAYNTAFRRCLINGEMDVAKEILEKKVTIFDDMKLLYSLCSLNNGDDEEADKILNLIKRPPSHSILIQTIEFNVAPLTIVEKFIDLVGRKFSLDSHTRKQSTKVVKQMELRRAIDEDDLEKAFNVVSTYSSLHHEVFGQLDLMSACIKKGNKAMLTQVFEMVAERYHRNNASVDLMIAFLECGSFHSAEQVYKKAKNIFFSKKCLLFFG</sequence>
<dbReference type="InterPro" id="IPR011990">
    <property type="entry name" value="TPR-like_helical_dom_sf"/>
</dbReference>
<dbReference type="GO" id="GO:0005634">
    <property type="term" value="C:nucleus"/>
    <property type="evidence" value="ECO:0007669"/>
    <property type="project" value="TreeGrafter"/>
</dbReference>
<dbReference type="AlphaFoldDB" id="A0A914Z0G7"/>
<dbReference type="InterPro" id="IPR033490">
    <property type="entry name" value="LRP130"/>
</dbReference>
<dbReference type="GO" id="GO:0005739">
    <property type="term" value="C:mitochondrion"/>
    <property type="evidence" value="ECO:0007669"/>
    <property type="project" value="TreeGrafter"/>
</dbReference>
<keyword evidence="1" id="KW-1185">Reference proteome</keyword>
<name>A0A914Z0G7_9BILA</name>
<dbReference type="WBParaSite" id="PSU_v2.g5374.t1">
    <property type="protein sequence ID" value="PSU_v2.g5374.t1"/>
    <property type="gene ID" value="PSU_v2.g5374"/>
</dbReference>
<protein>
    <submittedName>
        <fullName evidence="2">Uncharacterized protein</fullName>
    </submittedName>
</protein>
<proteinExistence type="predicted"/>